<gene>
    <name evidence="1" type="ORF">O3G_MSEX004630</name>
</gene>
<dbReference type="AlphaFoldDB" id="A0A922CI00"/>
<evidence type="ECO:0000313" key="1">
    <source>
        <dbReference type="EMBL" id="KAG6446826.1"/>
    </source>
</evidence>
<dbReference type="EMBL" id="JH668337">
    <property type="protein sequence ID" value="KAG6446826.1"/>
    <property type="molecule type" value="Genomic_DNA"/>
</dbReference>
<dbReference type="EMBL" id="JH668337">
    <property type="protein sequence ID" value="KAG6446827.1"/>
    <property type="molecule type" value="Genomic_DNA"/>
</dbReference>
<proteinExistence type="predicted"/>
<accession>A0A922CI00</accession>
<evidence type="ECO:0000313" key="2">
    <source>
        <dbReference type="Proteomes" id="UP000791440"/>
    </source>
</evidence>
<name>A0A922CI00_MANSE</name>
<organism evidence="1 2">
    <name type="scientific">Manduca sexta</name>
    <name type="common">Tobacco hawkmoth</name>
    <name type="synonym">Tobacco hornworm</name>
    <dbReference type="NCBI Taxonomy" id="7130"/>
    <lineage>
        <taxon>Eukaryota</taxon>
        <taxon>Metazoa</taxon>
        <taxon>Ecdysozoa</taxon>
        <taxon>Arthropoda</taxon>
        <taxon>Hexapoda</taxon>
        <taxon>Insecta</taxon>
        <taxon>Pterygota</taxon>
        <taxon>Neoptera</taxon>
        <taxon>Endopterygota</taxon>
        <taxon>Lepidoptera</taxon>
        <taxon>Glossata</taxon>
        <taxon>Ditrysia</taxon>
        <taxon>Bombycoidea</taxon>
        <taxon>Sphingidae</taxon>
        <taxon>Sphinginae</taxon>
        <taxon>Sphingini</taxon>
        <taxon>Manduca</taxon>
    </lineage>
</organism>
<protein>
    <submittedName>
        <fullName evidence="1">Uncharacterized protein</fullName>
    </submittedName>
</protein>
<dbReference type="Proteomes" id="UP000791440">
    <property type="component" value="Unassembled WGS sequence"/>
</dbReference>
<comment type="caution">
    <text evidence="1">The sequence shown here is derived from an EMBL/GenBank/DDBJ whole genome shotgun (WGS) entry which is preliminary data.</text>
</comment>
<sequence length="1179" mass="139297">MIPLELDGDNLGEKHQLYNRLLKEALIKKNIKLTPNFKECGDIENLLKIDVACINKNVNFILEVLKCEDMLYVSRVVKRSTWLITEPEHAHIINIDYLKTHIFPYMTTRAINKLMLSIRIHIKDEKRADQFFEYEAQKNNMEKALKWLPQCSMPFIERTVAKHTELISLHLNKRLCERSITALEVYINHNNQYLHPSSLTNTLFLTYNNTERYLNIIEKLYYIPSFGRKHTKVLMKVCPQKILNNFEKFLGHIDYATCAKYMKREDIKSFLLKQASNEKVNYRFLKYYYIKHFLQRLPKESQLELIIQLKFISTKTSGTLRKEDNNAHKSASNYEWTLLKNDYEWYKIAPFDVAFRHIKKLIRTKSSPVERNSMLATILYCAGNNSKNIHTLLKYYYENHINEPLRFKVQFIEGVLKNLDVLKNKEIWSIINRLFCSMEVYNESTNDNIQKIIDVIIIYNAINKIPNLKIIEDKFSFSTLKEYKNKLLPTERENVFEYLFNNVQKKMENISITEEICYNELVTLMNNILELLNDWEKKLDDYPFIIKKIKELIAIKREKLWDSDLSTLYHVNKIWRKYLFEESIILSPSESVCINALKHGPSLLSRYKNEIQDLFCNNSMPLKTVFNKLRIYWPLSLTSEWSNFYFQQLDNPNKHKTAIKVLMIILPPDQLEDFIIKYAPENTKINWGAINELSVSLRKYAAKNMHLSRPLLAPEMVLLYAKGDYLQYCVPALNSILSSISSNHSGPIVQKLLTAPVSLQKYGIRLAFSRLGSKDLKLLFSKMWLSTTNATIRAIIFQKTHDFLCNNTNIDDSEDMWELLGNFINNLSHMENKNIYKLLGEVMKMPYNVRGKFYMKSYSFLNSMPFDDYIQGIINELIKNTPNVVNQIDIEYIADTMFQSVNETFDKSICTLLNVFTTKTLFCKDEETQLRNYERIIVPLMDRQLPFWDVKYENQKYVQFNIKRLLNSFISNLKYVLLDRNKVIPVKIFTNILNKLENSLSSKENYVFITSWKLLTFYIELINTHRSSFPFVEIDETDDIVTDVNYNLYKNIEDKWDELFRAVIPFFAKVCTDNLHVDVQRYFPLIHVLYGQAVINVVSGLNQCHQHYLLFKRMLTIDKSLENCFIIIKYCSIYPHDGQESNLDEIRSMLESHTSPEIKLHCIEKFTVVDHENIKKQEK</sequence>
<reference evidence="1" key="1">
    <citation type="journal article" date="2016" name="Insect Biochem. Mol. Biol.">
        <title>Multifaceted biological insights from a draft genome sequence of the tobacco hornworm moth, Manduca sexta.</title>
        <authorList>
            <person name="Kanost M.R."/>
            <person name="Arrese E.L."/>
            <person name="Cao X."/>
            <person name="Chen Y.R."/>
            <person name="Chellapilla S."/>
            <person name="Goldsmith M.R."/>
            <person name="Grosse-Wilde E."/>
            <person name="Heckel D.G."/>
            <person name="Herndon N."/>
            <person name="Jiang H."/>
            <person name="Papanicolaou A."/>
            <person name="Qu J."/>
            <person name="Soulages J.L."/>
            <person name="Vogel H."/>
            <person name="Walters J."/>
            <person name="Waterhouse R.M."/>
            <person name="Ahn S.J."/>
            <person name="Almeida F.C."/>
            <person name="An C."/>
            <person name="Aqrawi P."/>
            <person name="Bretschneider A."/>
            <person name="Bryant W.B."/>
            <person name="Bucks S."/>
            <person name="Chao H."/>
            <person name="Chevignon G."/>
            <person name="Christen J.M."/>
            <person name="Clarke D.F."/>
            <person name="Dittmer N.T."/>
            <person name="Ferguson L.C.F."/>
            <person name="Garavelou S."/>
            <person name="Gordon K.H.J."/>
            <person name="Gunaratna R.T."/>
            <person name="Han Y."/>
            <person name="Hauser F."/>
            <person name="He Y."/>
            <person name="Heidel-Fischer H."/>
            <person name="Hirsh A."/>
            <person name="Hu Y."/>
            <person name="Jiang H."/>
            <person name="Kalra D."/>
            <person name="Klinner C."/>
            <person name="Konig C."/>
            <person name="Kovar C."/>
            <person name="Kroll A.R."/>
            <person name="Kuwar S.S."/>
            <person name="Lee S.L."/>
            <person name="Lehman R."/>
            <person name="Li K."/>
            <person name="Li Z."/>
            <person name="Liang H."/>
            <person name="Lovelace S."/>
            <person name="Lu Z."/>
            <person name="Mansfield J.H."/>
            <person name="McCulloch K.J."/>
            <person name="Mathew T."/>
            <person name="Morton B."/>
            <person name="Muzny D.M."/>
            <person name="Neunemann D."/>
            <person name="Ongeri F."/>
            <person name="Pauchet Y."/>
            <person name="Pu L.L."/>
            <person name="Pyrousis I."/>
            <person name="Rao X.J."/>
            <person name="Redding A."/>
            <person name="Roesel C."/>
            <person name="Sanchez-Gracia A."/>
            <person name="Schaack S."/>
            <person name="Shukla A."/>
            <person name="Tetreau G."/>
            <person name="Wang Y."/>
            <person name="Xiong G.H."/>
            <person name="Traut W."/>
            <person name="Walsh T.K."/>
            <person name="Worley K.C."/>
            <person name="Wu D."/>
            <person name="Wu W."/>
            <person name="Wu Y.Q."/>
            <person name="Zhang X."/>
            <person name="Zou Z."/>
            <person name="Zucker H."/>
            <person name="Briscoe A.D."/>
            <person name="Burmester T."/>
            <person name="Clem R.J."/>
            <person name="Feyereisen R."/>
            <person name="Grimmelikhuijzen C.J.P."/>
            <person name="Hamodrakas S.J."/>
            <person name="Hansson B.S."/>
            <person name="Huguet E."/>
            <person name="Jermiin L.S."/>
            <person name="Lan Q."/>
            <person name="Lehman H.K."/>
            <person name="Lorenzen M."/>
            <person name="Merzendorfer H."/>
            <person name="Michalopoulos I."/>
            <person name="Morton D.B."/>
            <person name="Muthukrishnan S."/>
            <person name="Oakeshott J.G."/>
            <person name="Palmer W."/>
            <person name="Park Y."/>
            <person name="Passarelli A.L."/>
            <person name="Rozas J."/>
            <person name="Schwartz L.M."/>
            <person name="Smith W."/>
            <person name="Southgate A."/>
            <person name="Vilcinskas A."/>
            <person name="Vogt R."/>
            <person name="Wang P."/>
            <person name="Werren J."/>
            <person name="Yu X.Q."/>
            <person name="Zhou J.J."/>
            <person name="Brown S.J."/>
            <person name="Scherer S.E."/>
            <person name="Richards S."/>
            <person name="Blissard G.W."/>
        </authorList>
    </citation>
    <scope>NUCLEOTIDE SEQUENCE</scope>
</reference>
<dbReference type="OrthoDB" id="7100635at2759"/>
<reference evidence="1" key="2">
    <citation type="submission" date="2020-12" db="EMBL/GenBank/DDBJ databases">
        <authorList>
            <person name="Kanost M."/>
        </authorList>
    </citation>
    <scope>NUCLEOTIDE SEQUENCE</scope>
</reference>
<keyword evidence="2" id="KW-1185">Reference proteome</keyword>